<evidence type="ECO:0000313" key="1">
    <source>
        <dbReference type="EMBL" id="KAF0040008.1"/>
    </source>
</evidence>
<organism evidence="1 2">
    <name type="scientific">Scophthalmus maximus</name>
    <name type="common">Turbot</name>
    <name type="synonym">Psetta maxima</name>
    <dbReference type="NCBI Taxonomy" id="52904"/>
    <lineage>
        <taxon>Eukaryota</taxon>
        <taxon>Metazoa</taxon>
        <taxon>Chordata</taxon>
        <taxon>Craniata</taxon>
        <taxon>Vertebrata</taxon>
        <taxon>Euteleostomi</taxon>
        <taxon>Actinopterygii</taxon>
        <taxon>Neopterygii</taxon>
        <taxon>Teleostei</taxon>
        <taxon>Neoteleostei</taxon>
        <taxon>Acanthomorphata</taxon>
        <taxon>Carangaria</taxon>
        <taxon>Pleuronectiformes</taxon>
        <taxon>Pleuronectoidei</taxon>
        <taxon>Scophthalmidae</taxon>
        <taxon>Scophthalmus</taxon>
    </lineage>
</organism>
<dbReference type="Proteomes" id="UP000438429">
    <property type="component" value="Unassembled WGS sequence"/>
</dbReference>
<proteinExistence type="predicted"/>
<gene>
    <name evidence="1" type="ORF">F2P81_008243</name>
</gene>
<dbReference type="AlphaFoldDB" id="A0A6A4T6S1"/>
<comment type="caution">
    <text evidence="1">The sequence shown here is derived from an EMBL/GenBank/DDBJ whole genome shotgun (WGS) entry which is preliminary data.</text>
</comment>
<dbReference type="EMBL" id="VEVO01000007">
    <property type="protein sequence ID" value="KAF0040008.1"/>
    <property type="molecule type" value="Genomic_DNA"/>
</dbReference>
<protein>
    <submittedName>
        <fullName evidence="1">Uncharacterized protein</fullName>
    </submittedName>
</protein>
<evidence type="ECO:0000313" key="2">
    <source>
        <dbReference type="Proteomes" id="UP000438429"/>
    </source>
</evidence>
<accession>A0A6A4T6S1</accession>
<sequence length="309" mass="34741">MRKDEHGTHEYMACCIYESTHLFELPPPNSDINRHPYPCGLKLSLRFTQEQQKIGFTSSRRTHYSQHKRDDVMPGINIVIARGLIRSQQHMGKTTGKCEHAVGMETEKNPPLLNTGVQNMMNGAVVRQYEQQRPRNYLSTLISHAAGLSPRWDLRLLERRAVRWRSLSSAASEGSALLSAAPCRLAFQFFPACGKKNIQRETSFRKCPSVIFQRFLKCSRSHRVNLGLRRCQGRNEEQRGERAPCLSSPVRAARLHECTCCALSQGLPGAGGARVALLAFHMSPCDISIVPGENAPAARRRRLGEVYGF</sequence>
<name>A0A6A4T6S1_SCOMX</name>
<reference evidence="1 2" key="1">
    <citation type="submission" date="2019-06" db="EMBL/GenBank/DDBJ databases">
        <title>Draft genomes of female and male turbot (Scophthalmus maximus).</title>
        <authorList>
            <person name="Xu H."/>
            <person name="Xu X.-W."/>
            <person name="Shao C."/>
            <person name="Chen S."/>
        </authorList>
    </citation>
    <scope>NUCLEOTIDE SEQUENCE [LARGE SCALE GENOMIC DNA]</scope>
    <source>
        <strain evidence="1">Ysfricsl-2016a</strain>
        <tissue evidence="1">Blood</tissue>
    </source>
</reference>